<accession>A0A5A9Z6X8</accession>
<dbReference type="SUPFAM" id="SSF51294">
    <property type="entry name" value="Hedgehog/intein (Hint) domain"/>
    <property type="match status" value="1"/>
</dbReference>
<evidence type="ECO:0000259" key="1">
    <source>
        <dbReference type="Pfam" id="PF13403"/>
    </source>
</evidence>
<dbReference type="Proteomes" id="UP000325291">
    <property type="component" value="Unassembled WGS sequence"/>
</dbReference>
<sequence>MPLTFHAQDNEFAAATGTNVNSGWATSTFDSPAGGARDLVIKAKPGDPDPRLFEVGDTYSVSFGGKGASVIEDAAVIRSDSVGQDGVIVFEGQDNSGDLVQVVWSPGFDLEGWCIAHSYPWSSPGFYTTDLDSSYTHSFMCFTAEARIATAMGGVAAGELWVGDHVATLDAGPQPVMWIGERRVPGHGRAAPVLFAPGTIGNHAPLRLSQQHRVLVCSPLAEMMFGAVEVLVPAKALVDGVRVRFDPCESVHYVHVLLPEHHLLLAEGAACESLLLGDQTRDMVDLPERAHGCGARPARPVLSFAEAIALIGDGRASRLAQDCKAAL</sequence>
<keyword evidence="3" id="KW-1185">Reference proteome</keyword>
<reference evidence="2 3" key="1">
    <citation type="submission" date="2019-07" db="EMBL/GenBank/DDBJ databases">
        <title>Aquicoccus porphyridii gen. nov., sp. nov., isolated from a small marine red alga, Porphyridium marinum.</title>
        <authorList>
            <person name="Liu L."/>
        </authorList>
    </citation>
    <scope>NUCLEOTIDE SEQUENCE [LARGE SCALE GENOMIC DNA]</scope>
    <source>
        <strain evidence="2 3">L1 8-17</strain>
    </source>
</reference>
<evidence type="ECO:0000313" key="2">
    <source>
        <dbReference type="EMBL" id="KAA0912943.1"/>
    </source>
</evidence>
<dbReference type="InterPro" id="IPR036844">
    <property type="entry name" value="Hint_dom_sf"/>
</dbReference>
<dbReference type="Pfam" id="PF13403">
    <property type="entry name" value="Hint_2"/>
    <property type="match status" value="1"/>
</dbReference>
<dbReference type="InterPro" id="IPR028992">
    <property type="entry name" value="Hedgehog/Intein_dom"/>
</dbReference>
<evidence type="ECO:0000313" key="3">
    <source>
        <dbReference type="Proteomes" id="UP000325291"/>
    </source>
</evidence>
<proteinExistence type="predicted"/>
<comment type="caution">
    <text evidence="2">The sequence shown here is derived from an EMBL/GenBank/DDBJ whole genome shotgun (WGS) entry which is preliminary data.</text>
</comment>
<dbReference type="RefSeq" id="WP_111364517.1">
    <property type="nucleotide sequence ID" value="NZ_VINQ01000011.1"/>
</dbReference>
<feature type="domain" description="Hedgehog/Intein (Hint)" evidence="1">
    <location>
        <begin position="140"/>
        <end position="277"/>
    </location>
</feature>
<name>A0A5A9Z6X8_9RHOB</name>
<dbReference type="AlphaFoldDB" id="A0A5A9Z6X8"/>
<organism evidence="2 3">
    <name type="scientific">Aquicoccus porphyridii</name>
    <dbReference type="NCBI Taxonomy" id="1852029"/>
    <lineage>
        <taxon>Bacteria</taxon>
        <taxon>Pseudomonadati</taxon>
        <taxon>Pseudomonadota</taxon>
        <taxon>Alphaproteobacteria</taxon>
        <taxon>Rhodobacterales</taxon>
        <taxon>Paracoccaceae</taxon>
        <taxon>Aquicoccus</taxon>
    </lineage>
</organism>
<protein>
    <submittedName>
        <fullName evidence="2">Hint domain-containing protein</fullName>
    </submittedName>
</protein>
<gene>
    <name evidence="2" type="ORF">FLO80_14025</name>
</gene>
<dbReference type="EMBL" id="VINQ01000011">
    <property type="protein sequence ID" value="KAA0912943.1"/>
    <property type="molecule type" value="Genomic_DNA"/>
</dbReference>